<dbReference type="SMART" id="SM00194">
    <property type="entry name" value="PTPc"/>
    <property type="match status" value="1"/>
</dbReference>
<dbReference type="SUPFAM" id="SSF52799">
    <property type="entry name" value="(Phosphotyrosine protein) phosphatases II"/>
    <property type="match status" value="1"/>
</dbReference>
<dbReference type="PROSITE" id="PS00383">
    <property type="entry name" value="TYR_PHOSPHATASE_1"/>
    <property type="match status" value="1"/>
</dbReference>
<accession>A0A8S3ZJ97</accession>
<dbReference type="InterPro" id="IPR000387">
    <property type="entry name" value="Tyr_Pase_dom"/>
</dbReference>
<dbReference type="PROSITE" id="PS50056">
    <property type="entry name" value="TYR_PHOSPHATASE_2"/>
    <property type="match status" value="1"/>
</dbReference>
<dbReference type="PANTHER" id="PTHR46900:SF2">
    <property type="entry name" value="TYROSINE-PROTEIN PHOSPHATASE NON-RECEPTOR TYPE 13"/>
    <property type="match status" value="1"/>
</dbReference>
<feature type="domain" description="Tyrosine-protein phosphatase" evidence="3">
    <location>
        <begin position="78"/>
        <end position="334"/>
    </location>
</feature>
<feature type="domain" description="Tyrosine specific protein phosphatases" evidence="4">
    <location>
        <begin position="256"/>
        <end position="325"/>
    </location>
</feature>
<dbReference type="InterPro" id="IPR016130">
    <property type="entry name" value="Tyr_Pase_AS"/>
</dbReference>
<comment type="caution">
    <text evidence="5">The sequence shown here is derived from an EMBL/GenBank/DDBJ whole genome shotgun (WGS) entry which is preliminary data.</text>
</comment>
<dbReference type="SMART" id="SM00404">
    <property type="entry name" value="PTPc_motif"/>
    <property type="match status" value="1"/>
</dbReference>
<dbReference type="InterPro" id="IPR052074">
    <property type="entry name" value="NonRcpt_TyrProt_Phosphatase"/>
</dbReference>
<dbReference type="PROSITE" id="PS50055">
    <property type="entry name" value="TYR_PHOSPHATASE_PTP"/>
    <property type="match status" value="1"/>
</dbReference>
<organism evidence="5 6">
    <name type="scientific">Candidula unifasciata</name>
    <dbReference type="NCBI Taxonomy" id="100452"/>
    <lineage>
        <taxon>Eukaryota</taxon>
        <taxon>Metazoa</taxon>
        <taxon>Spiralia</taxon>
        <taxon>Lophotrochozoa</taxon>
        <taxon>Mollusca</taxon>
        <taxon>Gastropoda</taxon>
        <taxon>Heterobranchia</taxon>
        <taxon>Euthyneura</taxon>
        <taxon>Panpulmonata</taxon>
        <taxon>Eupulmonata</taxon>
        <taxon>Stylommatophora</taxon>
        <taxon>Helicina</taxon>
        <taxon>Helicoidea</taxon>
        <taxon>Geomitridae</taxon>
        <taxon>Candidula</taxon>
    </lineage>
</organism>
<dbReference type="InterPro" id="IPR029021">
    <property type="entry name" value="Prot-tyrosine_phosphatase-like"/>
</dbReference>
<feature type="non-terminal residue" evidence="5">
    <location>
        <position position="340"/>
    </location>
</feature>
<dbReference type="Proteomes" id="UP000678393">
    <property type="component" value="Unassembled WGS sequence"/>
</dbReference>
<evidence type="ECO:0000313" key="5">
    <source>
        <dbReference type="EMBL" id="CAG5126931.1"/>
    </source>
</evidence>
<proteinExistence type="predicted"/>
<dbReference type="PANTHER" id="PTHR46900">
    <property type="entry name" value="TYROSINE-PROTEIN PHOSPHATASE NON-RECEPTOR TYPE 13"/>
    <property type="match status" value="1"/>
</dbReference>
<comment type="subcellular location">
    <subcellularLocation>
        <location evidence="1">Nucleus</location>
    </subcellularLocation>
</comment>
<dbReference type="EMBL" id="CAJHNH020002502">
    <property type="protein sequence ID" value="CAG5126931.1"/>
    <property type="molecule type" value="Genomic_DNA"/>
</dbReference>
<dbReference type="InterPro" id="IPR000242">
    <property type="entry name" value="PTP_cat"/>
</dbReference>
<dbReference type="InterPro" id="IPR003595">
    <property type="entry name" value="Tyr_Pase_cat"/>
</dbReference>
<evidence type="ECO:0000256" key="2">
    <source>
        <dbReference type="ARBA" id="ARBA00023242"/>
    </source>
</evidence>
<sequence length="340" mass="39017">GEHEEDSDESDNGKKCEMLLYLEKRYISPRTREIDVPVVITQVWIRELALMQEPKDRDADLVKHLLHSLADLVQAEEYILEFKNLHQMKATGSCQVAKLTENKFRNRYRNVLPFDENRVKLRNQANDYINANNICMKVGQSELRYIACQGPTPETVSDFWVMVWQEQVSVLVMLTQEVEGGKVKCHPYWPQTKEDVLLADKGMLVVTLARSYQLEDFTVNQMYIENKDTRSTREVTQIQYTSWPDHGVPETALPLLKLLQIVHLLEDGSAPIIHCSAGIGRTGSFIAVDTALATIEQGLQLDLPEIVREMRSQRYGMIQTTDQYLFCYSACMEALLSLVK</sequence>
<dbReference type="GO" id="GO:0004725">
    <property type="term" value="F:protein tyrosine phosphatase activity"/>
    <property type="evidence" value="ECO:0007669"/>
    <property type="project" value="InterPro"/>
</dbReference>
<keyword evidence="2" id="KW-0539">Nucleus</keyword>
<protein>
    <submittedName>
        <fullName evidence="5">Uncharacterized protein</fullName>
    </submittedName>
</protein>
<evidence type="ECO:0000313" key="6">
    <source>
        <dbReference type="Proteomes" id="UP000678393"/>
    </source>
</evidence>
<dbReference type="Gene3D" id="3.90.190.10">
    <property type="entry name" value="Protein tyrosine phosphatase superfamily"/>
    <property type="match status" value="1"/>
</dbReference>
<evidence type="ECO:0000256" key="1">
    <source>
        <dbReference type="ARBA" id="ARBA00004123"/>
    </source>
</evidence>
<keyword evidence="6" id="KW-1185">Reference proteome</keyword>
<dbReference type="OrthoDB" id="165498at2759"/>
<gene>
    <name evidence="5" type="ORF">CUNI_LOCUS12489</name>
</gene>
<dbReference type="PRINTS" id="PR00700">
    <property type="entry name" value="PRTYPHPHTASE"/>
</dbReference>
<dbReference type="Pfam" id="PF00102">
    <property type="entry name" value="Y_phosphatase"/>
    <property type="match status" value="1"/>
</dbReference>
<reference evidence="5" key="1">
    <citation type="submission" date="2021-04" db="EMBL/GenBank/DDBJ databases">
        <authorList>
            <consortium name="Molecular Ecology Group"/>
        </authorList>
    </citation>
    <scope>NUCLEOTIDE SEQUENCE</scope>
</reference>
<dbReference type="AlphaFoldDB" id="A0A8S3ZJ97"/>
<dbReference type="GO" id="GO:0005634">
    <property type="term" value="C:nucleus"/>
    <property type="evidence" value="ECO:0007669"/>
    <property type="project" value="UniProtKB-SubCell"/>
</dbReference>
<evidence type="ECO:0000259" key="3">
    <source>
        <dbReference type="PROSITE" id="PS50055"/>
    </source>
</evidence>
<evidence type="ECO:0000259" key="4">
    <source>
        <dbReference type="PROSITE" id="PS50056"/>
    </source>
</evidence>
<name>A0A8S3ZJ97_9EUPU</name>